<evidence type="ECO:0000256" key="3">
    <source>
        <dbReference type="ARBA" id="ARBA00004642"/>
    </source>
</evidence>
<dbReference type="InterPro" id="IPR013758">
    <property type="entry name" value="Topo_IIA_A/C_ab"/>
</dbReference>
<dbReference type="InterPro" id="IPR012542">
    <property type="entry name" value="DTHCT"/>
</dbReference>
<keyword evidence="12" id="KW-1185">Reference proteome</keyword>
<feature type="non-terminal residue" evidence="11">
    <location>
        <position position="877"/>
    </location>
</feature>
<dbReference type="GO" id="GO:0005524">
    <property type="term" value="F:ATP binding"/>
    <property type="evidence" value="ECO:0007669"/>
    <property type="project" value="InterPro"/>
</dbReference>
<dbReference type="OrthoDB" id="276498at2759"/>
<dbReference type="FunFam" id="1.10.268.10:FF:000002">
    <property type="entry name" value="DNA topoisomerase 2"/>
    <property type="match status" value="1"/>
</dbReference>
<dbReference type="PRINTS" id="PR01158">
    <property type="entry name" value="TOPISMRASEII"/>
</dbReference>
<name>A0A852JSE9_SPIPA</name>
<dbReference type="PROSITE" id="PS52040">
    <property type="entry name" value="TOPO_IIA"/>
    <property type="match status" value="1"/>
</dbReference>
<dbReference type="Proteomes" id="UP000618746">
    <property type="component" value="Unassembled WGS sequence"/>
</dbReference>
<feature type="region of interest" description="Disordered" evidence="9">
    <location>
        <begin position="422"/>
        <end position="451"/>
    </location>
</feature>
<dbReference type="InterPro" id="IPR013759">
    <property type="entry name" value="Topo_IIA_B_C"/>
</dbReference>
<dbReference type="GO" id="GO:0006265">
    <property type="term" value="P:DNA topological change"/>
    <property type="evidence" value="ECO:0007669"/>
    <property type="project" value="InterPro"/>
</dbReference>
<evidence type="ECO:0000256" key="5">
    <source>
        <dbReference type="ARBA" id="ARBA00011738"/>
    </source>
</evidence>
<feature type="domain" description="Topo IIA-type catalytic" evidence="10">
    <location>
        <begin position="64"/>
        <end position="498"/>
    </location>
</feature>
<dbReference type="Gene3D" id="3.40.50.670">
    <property type="match status" value="1"/>
</dbReference>
<dbReference type="GO" id="GO:0005737">
    <property type="term" value="C:cytoplasm"/>
    <property type="evidence" value="ECO:0007669"/>
    <property type="project" value="UniProtKB-SubCell"/>
</dbReference>
<evidence type="ECO:0000256" key="4">
    <source>
        <dbReference type="ARBA" id="ARBA00011080"/>
    </source>
</evidence>
<dbReference type="Gene3D" id="3.90.199.10">
    <property type="entry name" value="Topoisomerase II, domain 5"/>
    <property type="match status" value="2"/>
</dbReference>
<keyword evidence="7 8" id="KW-0238">DNA-binding</keyword>
<dbReference type="InterPro" id="IPR031660">
    <property type="entry name" value="TOPRIM_C"/>
</dbReference>
<dbReference type="GO" id="GO:0000712">
    <property type="term" value="P:resolution of meiotic recombination intermediates"/>
    <property type="evidence" value="ECO:0007669"/>
    <property type="project" value="TreeGrafter"/>
</dbReference>
<dbReference type="GO" id="GO:0030263">
    <property type="term" value="P:apoptotic chromosome condensation"/>
    <property type="evidence" value="ECO:0007669"/>
    <property type="project" value="TreeGrafter"/>
</dbReference>
<dbReference type="SUPFAM" id="SSF56719">
    <property type="entry name" value="Type II DNA topoisomerase"/>
    <property type="match status" value="1"/>
</dbReference>
<dbReference type="GO" id="GO:0005654">
    <property type="term" value="C:nucleoplasm"/>
    <property type="evidence" value="ECO:0007669"/>
    <property type="project" value="UniProtKB-SubCell"/>
</dbReference>
<dbReference type="AlphaFoldDB" id="A0A852JSE9"/>
<evidence type="ECO:0000256" key="2">
    <source>
        <dbReference type="ARBA" id="ARBA00004604"/>
    </source>
</evidence>
<feature type="compositionally biased region" description="Basic and acidic residues" evidence="9">
    <location>
        <begin position="787"/>
        <end position="801"/>
    </location>
</feature>
<keyword evidence="6" id="KW-0963">Cytoplasm</keyword>
<evidence type="ECO:0000256" key="9">
    <source>
        <dbReference type="SAM" id="MobiDB-lite"/>
    </source>
</evidence>
<dbReference type="InterPro" id="IPR013757">
    <property type="entry name" value="Topo_IIA_A_a_sf"/>
</dbReference>
<comment type="subunit">
    <text evidence="5">Homodimer.</text>
</comment>
<organism evidence="11 12">
    <name type="scientific">Spizella passerina</name>
    <name type="common">Chipping sparrow</name>
    <dbReference type="NCBI Taxonomy" id="40210"/>
    <lineage>
        <taxon>Eukaryota</taxon>
        <taxon>Metazoa</taxon>
        <taxon>Chordata</taxon>
        <taxon>Craniata</taxon>
        <taxon>Vertebrata</taxon>
        <taxon>Euteleostomi</taxon>
        <taxon>Archelosauria</taxon>
        <taxon>Archosauria</taxon>
        <taxon>Dinosauria</taxon>
        <taxon>Saurischia</taxon>
        <taxon>Theropoda</taxon>
        <taxon>Coelurosauria</taxon>
        <taxon>Aves</taxon>
        <taxon>Neognathae</taxon>
        <taxon>Neoaves</taxon>
        <taxon>Telluraves</taxon>
        <taxon>Australaves</taxon>
        <taxon>Passeriformes</taxon>
        <taxon>Passerellidae</taxon>
        <taxon>Spizella</taxon>
    </lineage>
</organism>
<dbReference type="Pfam" id="PF00521">
    <property type="entry name" value="DNA_topoisoIV"/>
    <property type="match status" value="2"/>
</dbReference>
<dbReference type="PANTHER" id="PTHR10169:SF61">
    <property type="entry name" value="DNA TOPOISOMERASE 2-ALPHA"/>
    <property type="match status" value="1"/>
</dbReference>
<dbReference type="GO" id="GO:0003918">
    <property type="term" value="F:DNA topoisomerase type II (double strand cut, ATP-hydrolyzing) activity"/>
    <property type="evidence" value="ECO:0007669"/>
    <property type="project" value="InterPro"/>
</dbReference>
<dbReference type="FunFam" id="3.30.1360.40:FF:000003">
    <property type="entry name" value="DNA topoisomerase 2"/>
    <property type="match status" value="1"/>
</dbReference>
<comment type="subcellular location">
    <subcellularLocation>
        <location evidence="1">Cytoplasm</location>
    </subcellularLocation>
    <subcellularLocation>
        <location evidence="2">Nucleus</location>
        <location evidence="2">Nucleolus</location>
    </subcellularLocation>
    <subcellularLocation>
        <location evidence="3">Nucleus</location>
        <location evidence="3">Nucleoplasm</location>
    </subcellularLocation>
</comment>
<dbReference type="InterPro" id="IPR013760">
    <property type="entry name" value="Topo_IIA-like_dom_sf"/>
</dbReference>
<evidence type="ECO:0000256" key="8">
    <source>
        <dbReference type="PROSITE-ProRule" id="PRU01384"/>
    </source>
</evidence>
<comment type="caution">
    <text evidence="11">The sequence shown here is derived from an EMBL/GenBank/DDBJ whole genome shotgun (WGS) entry which is preliminary data.</text>
</comment>
<protein>
    <submittedName>
        <fullName evidence="11">TOP2A topoisomerase</fullName>
    </submittedName>
</protein>
<evidence type="ECO:0000313" key="11">
    <source>
        <dbReference type="EMBL" id="NXX67954.1"/>
    </source>
</evidence>
<accession>A0A852JSE9</accession>
<dbReference type="GO" id="GO:0003677">
    <property type="term" value="F:DNA binding"/>
    <property type="evidence" value="ECO:0007669"/>
    <property type="project" value="UniProtKB-UniRule"/>
</dbReference>
<dbReference type="GO" id="GO:0005730">
    <property type="term" value="C:nucleolus"/>
    <property type="evidence" value="ECO:0007669"/>
    <property type="project" value="UniProtKB-SubCell"/>
</dbReference>
<evidence type="ECO:0000256" key="7">
    <source>
        <dbReference type="ARBA" id="ARBA00023125"/>
    </source>
</evidence>
<dbReference type="InterPro" id="IPR001154">
    <property type="entry name" value="TopoII_euk"/>
</dbReference>
<feature type="non-terminal residue" evidence="11">
    <location>
        <position position="1"/>
    </location>
</feature>
<dbReference type="InterPro" id="IPR050634">
    <property type="entry name" value="DNA_Topoisomerase_II"/>
</dbReference>
<evidence type="ECO:0000259" key="10">
    <source>
        <dbReference type="PROSITE" id="PS52040"/>
    </source>
</evidence>
<dbReference type="CDD" id="cd00187">
    <property type="entry name" value="TOP4c"/>
    <property type="match status" value="1"/>
</dbReference>
<gene>
    <name evidence="11" type="primary">Top2a_0</name>
    <name evidence="11" type="ORF">SPIPAS_R01366</name>
</gene>
<sequence length="877" mass="98328">AFSKKKIEERKEWLTNFMEDRRQRKLHGLPEEYLYGKNTDYLTYSDFINKELVLFSNSDNERSIPSLVDGLKPGQRKVLFTCFKRNDKREVKVAQLAGSVAEMSSYHHGEVRTCLGVQNTLKGKKPFFMFCNKNLGLNSLLCSSPLARLVFPPMDDNILRFLYDDNQRVEPEWYMPIIPMVLVNGAEGIGTGWACKIPNFDIREVVKNIHRLLDGEEPLPMLPSYKNFKGTIDELGPNQYVISGEVSILDSTTIEITELPVRTWTQTYKEQVLEPMLNGTEKTPPLITDYKEYHTDTTVRFVVKMTEDKLAEAEAAGLHKVFKLQTSLTCNSMVLFDHVGFLKKYESPQDILKEFFELRLQYYNLRKEWLIGMLGAESAKLSNQARFILEKIDGKIVIENKPKKELIQVLIQRGYESDPVKAWKEAQSKDEEEGEEEEESDKESAAASGPDFNYLLNMPLWYLTKEKKDELCKQRDNKEKELENLKRKSPSDLWKEDLSAFIEELDAVEAKQAQDESAGIVGKPLKVKGGKAKVKKAQLAEVMPSPHGIRVVPRITAEMKAEAEKKTKKKVKGEKSEFDENQDENTSGEKETVGLKKRLAQKLKTEQGAKRQATLPFKPLKKTKKRNPWSDSGSDSESDFEAPPQRERVVRQAAAKVKPMVISDSNHSSSDEDPEFQGDSEGNSESDTNSKKKAPPKPKPAPKETTEKAVKAPKQKAVPSAVPGESQDVPEDKVSQAPEAPSVPAPSTKAVPKKTVAAKKAGATKDNQPSIMDMLAKKKAAPKAKAAAKEGPLRGEGDNAKGRKGVKRQPSSLDSDSDSDFGSKPAKSVVSKKSKVQEDTFTIDSGDESPAPQPRARPGRAKKPVQYLEESSEDDLF</sequence>
<dbReference type="Pfam" id="PF16898">
    <property type="entry name" value="TOPRIM_C"/>
    <property type="match status" value="1"/>
</dbReference>
<evidence type="ECO:0000313" key="12">
    <source>
        <dbReference type="Proteomes" id="UP000618746"/>
    </source>
</evidence>
<dbReference type="EMBL" id="WBNQ01043407">
    <property type="protein sequence ID" value="NXX67954.1"/>
    <property type="molecule type" value="Genomic_DNA"/>
</dbReference>
<feature type="compositionally biased region" description="Acidic residues" evidence="9">
    <location>
        <begin position="671"/>
        <end position="684"/>
    </location>
</feature>
<evidence type="ECO:0000256" key="6">
    <source>
        <dbReference type="ARBA" id="ARBA00022490"/>
    </source>
</evidence>
<feature type="region of interest" description="Disordered" evidence="9">
    <location>
        <begin position="560"/>
        <end position="877"/>
    </location>
</feature>
<feature type="compositionally biased region" description="Basic and acidic residues" evidence="9">
    <location>
        <begin position="701"/>
        <end position="710"/>
    </location>
</feature>
<reference evidence="11" key="1">
    <citation type="submission" date="2020-02" db="EMBL/GenBank/DDBJ databases">
        <title>Bird 10,000 Genomes (B10K) Project - Family phase.</title>
        <authorList>
            <person name="Zhang G."/>
        </authorList>
    </citation>
    <scope>NUCLEOTIDE SEQUENCE</scope>
    <source>
        <strain evidence="11">B10K-DU-023-52</strain>
        <tissue evidence="11">Mixed tissue sample</tissue>
    </source>
</reference>
<dbReference type="Gene3D" id="1.10.268.10">
    <property type="entry name" value="Topoisomerase, domain 3"/>
    <property type="match status" value="1"/>
</dbReference>
<feature type="compositionally biased region" description="Acidic residues" evidence="9">
    <location>
        <begin position="430"/>
        <end position="441"/>
    </location>
</feature>
<dbReference type="InterPro" id="IPR002205">
    <property type="entry name" value="Topo_IIA_dom_A"/>
</dbReference>
<dbReference type="PANTHER" id="PTHR10169">
    <property type="entry name" value="DNA TOPOISOMERASE/GYRASE"/>
    <property type="match status" value="1"/>
</dbReference>
<proteinExistence type="inferred from homology"/>
<comment type="caution">
    <text evidence="8">Lacks conserved residue(s) required for the propagation of feature annotation.</text>
</comment>
<dbReference type="Gene3D" id="3.30.1360.40">
    <property type="match status" value="1"/>
</dbReference>
<evidence type="ECO:0000256" key="1">
    <source>
        <dbReference type="ARBA" id="ARBA00004496"/>
    </source>
</evidence>
<dbReference type="GO" id="GO:0000819">
    <property type="term" value="P:sister chromatid segregation"/>
    <property type="evidence" value="ECO:0007669"/>
    <property type="project" value="TreeGrafter"/>
</dbReference>
<comment type="similarity">
    <text evidence="4">Belongs to the type II topoisomerase family.</text>
</comment>
<feature type="compositionally biased region" description="Low complexity" evidence="9">
    <location>
        <begin position="748"/>
        <end position="765"/>
    </location>
</feature>
<dbReference type="Pfam" id="PF08070">
    <property type="entry name" value="DTHCT"/>
    <property type="match status" value="1"/>
</dbReference>
<keyword evidence="11" id="KW-0413">Isomerase</keyword>
<dbReference type="SMART" id="SM00434">
    <property type="entry name" value="TOP4c"/>
    <property type="match status" value="1"/>
</dbReference>